<comment type="caution">
    <text evidence="1">The sequence shown here is derived from an EMBL/GenBank/DDBJ whole genome shotgun (WGS) entry which is preliminary data.</text>
</comment>
<evidence type="ECO:0000313" key="1">
    <source>
        <dbReference type="EMBL" id="KAK8123371.1"/>
    </source>
</evidence>
<protein>
    <recommendedName>
        <fullName evidence="3">Amidoligase enzyme</fullName>
    </recommendedName>
</protein>
<evidence type="ECO:0008006" key="3">
    <source>
        <dbReference type="Google" id="ProtNLM"/>
    </source>
</evidence>
<accession>A0AAW0R373</accession>
<sequence length="534" mass="60735">MDEPNLPSLGLGFEFEWWEAALYDDLADKDYPFKGYRKFKTTGTIHTGEKPDDEVLTGNYDDHNPAPDGWNPNKFRMPPKEVVNEMLGSLRKTIADALISEPAAMVSDLDKEHPGVVQLENGVSSAFTKYTAHRDDGRERNLAEKPRHWRKDTHVFERIFYFVALEMRTKVFTEANKKEGDQMRKELGLILKEIPKNHNVSVNAGNDALYINEKSSLPQPGEARAGMHIHVSAAGVFDTVTEKTDANIMGKRIIASKKLLTLYWLVEPDIMKLHASWRSRDSRYAGLLRRHSNLAFSLSKWVTSDTAIEPHWGYEAEEAENKKNHHYNEVNFDNDQGQWSQNDLGPVGEKVKAVVQLRGDNAEQQRTQRAIEKIWMCKNMDQLVWLCSSHFGNRRGAISLNQLLATDSQYKGGGVREAAQRLGTVEFRAMQGSFNYDAVVAWSEVVMQMTEPCVTQNNDGGFVDFVARVLEAPESGDPVKAFMKRLGFDENHHAYKFYNQNLQKDVFDEEAKPRFDRNSIPNVFVGQKGWCIGS</sequence>
<reference evidence="1 2" key="1">
    <citation type="submission" date="2023-01" db="EMBL/GenBank/DDBJ databases">
        <title>Analysis of 21 Apiospora genomes using comparative genomics revels a genus with tremendous synthesis potential of carbohydrate active enzymes and secondary metabolites.</title>
        <authorList>
            <person name="Sorensen T."/>
        </authorList>
    </citation>
    <scope>NUCLEOTIDE SEQUENCE [LARGE SCALE GENOMIC DNA]</scope>
    <source>
        <strain evidence="1 2">CBS 117206</strain>
    </source>
</reference>
<name>A0AAW0R373_9PEZI</name>
<evidence type="ECO:0000313" key="2">
    <source>
        <dbReference type="Proteomes" id="UP001392437"/>
    </source>
</evidence>
<dbReference type="Proteomes" id="UP001392437">
    <property type="component" value="Unassembled WGS sequence"/>
</dbReference>
<proteinExistence type="predicted"/>
<organism evidence="1 2">
    <name type="scientific">Apiospora kogelbergensis</name>
    <dbReference type="NCBI Taxonomy" id="1337665"/>
    <lineage>
        <taxon>Eukaryota</taxon>
        <taxon>Fungi</taxon>
        <taxon>Dikarya</taxon>
        <taxon>Ascomycota</taxon>
        <taxon>Pezizomycotina</taxon>
        <taxon>Sordariomycetes</taxon>
        <taxon>Xylariomycetidae</taxon>
        <taxon>Amphisphaeriales</taxon>
        <taxon>Apiosporaceae</taxon>
        <taxon>Apiospora</taxon>
    </lineage>
</organism>
<keyword evidence="2" id="KW-1185">Reference proteome</keyword>
<dbReference type="AlphaFoldDB" id="A0AAW0R373"/>
<dbReference type="PANTHER" id="PTHR36847:SF1">
    <property type="entry name" value="AMIDOLIGASE ENZYME"/>
    <property type="match status" value="1"/>
</dbReference>
<gene>
    <name evidence="1" type="ORF">PG999_003289</name>
</gene>
<dbReference type="EMBL" id="JAQQWP010000003">
    <property type="protein sequence ID" value="KAK8123371.1"/>
    <property type="molecule type" value="Genomic_DNA"/>
</dbReference>
<dbReference type="PANTHER" id="PTHR36847">
    <property type="entry name" value="AMIDOLIGASE ENZYME"/>
    <property type="match status" value="1"/>
</dbReference>